<protein>
    <recommendedName>
        <fullName evidence="4">Avirulence D protein (AvrD)</fullName>
    </recommendedName>
</protein>
<sequence length="489" mass="54476">MNTTLPAVDDILGPAGMRFFGRGFRRVGYDVSDLTAGCADQIPWASAGVDVSYPSDWSRKAVGTDLRPHFSTIDALVLGAQLAEHCLQSPGQAPEILANSWLRKVRITAGSKPQEDLAGLKATARRKSVQPADEPGWTVSVFDSAIGAMRVQSEVVHPAATLAEGEWTLEELPEGRYYGAGFKARTQHIRDLEVQDQTKAKAILELSDDGQPSTSGLEGAYHPAPSMVDAFVTALQLAQVMMYDLDGIPRQASDTLWMRQTTMTAPKPSKTRDIPVTTELADPALLQMAGDTWRTFTVLADVAGINVRSAVTDCPGARDARRGRLRAGREPAAEDRHQRRAGPAPRHLRRLDPHQNGDRPPTCRRSRYYDQPPGRRGRSASPEEFRPPHRRPGRPRHDDPRSHLPWNGSDRCRADGADRRTGVRRVRRVLWFRLCPASRGRRDRGRIRRAGDGDRRRVVQHDSGARRPDHVGDLRRRRGRGHPARRRTR</sequence>
<gene>
    <name evidence="2" type="ORF">GCM10022235_80700</name>
</gene>
<dbReference type="InterPro" id="IPR008799">
    <property type="entry name" value="Pseudomon_AvrD"/>
</dbReference>
<feature type="compositionally biased region" description="Basic residues" evidence="1">
    <location>
        <begin position="475"/>
        <end position="489"/>
    </location>
</feature>
<accession>A0ABP6Z2C5</accession>
<evidence type="ECO:0000256" key="1">
    <source>
        <dbReference type="SAM" id="MobiDB-lite"/>
    </source>
</evidence>
<evidence type="ECO:0008006" key="4">
    <source>
        <dbReference type="Google" id="ProtNLM"/>
    </source>
</evidence>
<feature type="region of interest" description="Disordered" evidence="1">
    <location>
        <begin position="315"/>
        <end position="420"/>
    </location>
</feature>
<keyword evidence="3" id="KW-1185">Reference proteome</keyword>
<feature type="compositionally biased region" description="Basic and acidic residues" evidence="1">
    <location>
        <begin position="449"/>
        <end position="474"/>
    </location>
</feature>
<reference evidence="3" key="1">
    <citation type="journal article" date="2019" name="Int. J. Syst. Evol. Microbiol.">
        <title>The Global Catalogue of Microorganisms (GCM) 10K type strain sequencing project: providing services to taxonomists for standard genome sequencing and annotation.</title>
        <authorList>
            <consortium name="The Broad Institute Genomics Platform"/>
            <consortium name="The Broad Institute Genome Sequencing Center for Infectious Disease"/>
            <person name="Wu L."/>
            <person name="Ma J."/>
        </authorList>
    </citation>
    <scope>NUCLEOTIDE SEQUENCE [LARGE SCALE GENOMIC DNA]</scope>
    <source>
        <strain evidence="3">JCM 16928</strain>
    </source>
</reference>
<feature type="region of interest" description="Disordered" evidence="1">
    <location>
        <begin position="440"/>
        <end position="489"/>
    </location>
</feature>
<feature type="compositionally biased region" description="Basic and acidic residues" evidence="1">
    <location>
        <begin position="410"/>
        <end position="420"/>
    </location>
</feature>
<dbReference type="EMBL" id="BAABAA010000020">
    <property type="protein sequence ID" value="GAA3597022.1"/>
    <property type="molecule type" value="Genomic_DNA"/>
</dbReference>
<dbReference type="Pfam" id="PF05655">
    <property type="entry name" value="AvrD"/>
    <property type="match status" value="1"/>
</dbReference>
<evidence type="ECO:0000313" key="2">
    <source>
        <dbReference type="EMBL" id="GAA3597022.1"/>
    </source>
</evidence>
<proteinExistence type="predicted"/>
<feature type="compositionally biased region" description="Basic and acidic residues" evidence="1">
    <location>
        <begin position="316"/>
        <end position="337"/>
    </location>
</feature>
<comment type="caution">
    <text evidence="2">The sequence shown here is derived from an EMBL/GenBank/DDBJ whole genome shotgun (WGS) entry which is preliminary data.</text>
</comment>
<name>A0ABP6Z2C5_9ACTN</name>
<evidence type="ECO:0000313" key="3">
    <source>
        <dbReference type="Proteomes" id="UP001501222"/>
    </source>
</evidence>
<dbReference type="Proteomes" id="UP001501222">
    <property type="component" value="Unassembled WGS sequence"/>
</dbReference>
<organism evidence="2 3">
    <name type="scientific">Kribbella ginsengisoli</name>
    <dbReference type="NCBI Taxonomy" id="363865"/>
    <lineage>
        <taxon>Bacteria</taxon>
        <taxon>Bacillati</taxon>
        <taxon>Actinomycetota</taxon>
        <taxon>Actinomycetes</taxon>
        <taxon>Propionibacteriales</taxon>
        <taxon>Kribbellaceae</taxon>
        <taxon>Kribbella</taxon>
    </lineage>
</organism>